<protein>
    <submittedName>
        <fullName evidence="1">Uncharacterized protein</fullName>
    </submittedName>
</protein>
<dbReference type="AlphaFoldDB" id="A0A3D8K4G2"/>
<name>A0A3D8K4G2_9BURK</name>
<reference evidence="1 2" key="1">
    <citation type="submission" date="2018-08" db="EMBL/GenBank/DDBJ databases">
        <title>Paraburkholderia sp. DHOM06 isolated from forest soil.</title>
        <authorList>
            <person name="Gao Z.-H."/>
            <person name="Qiu L.-H."/>
        </authorList>
    </citation>
    <scope>NUCLEOTIDE SEQUENCE [LARGE SCALE GENOMIC DNA]</scope>
    <source>
        <strain evidence="1 2">DHOM06</strain>
    </source>
</reference>
<evidence type="ECO:0000313" key="2">
    <source>
        <dbReference type="Proteomes" id="UP000256838"/>
    </source>
</evidence>
<keyword evidence="2" id="KW-1185">Reference proteome</keyword>
<organism evidence="1 2">
    <name type="scientific">Trinickia dinghuensis</name>
    <dbReference type="NCBI Taxonomy" id="2291023"/>
    <lineage>
        <taxon>Bacteria</taxon>
        <taxon>Pseudomonadati</taxon>
        <taxon>Pseudomonadota</taxon>
        <taxon>Betaproteobacteria</taxon>
        <taxon>Burkholderiales</taxon>
        <taxon>Burkholderiaceae</taxon>
        <taxon>Trinickia</taxon>
    </lineage>
</organism>
<dbReference type="EMBL" id="QRGA01000003">
    <property type="protein sequence ID" value="RDU99755.1"/>
    <property type="molecule type" value="Genomic_DNA"/>
</dbReference>
<comment type="caution">
    <text evidence="1">The sequence shown here is derived from an EMBL/GenBank/DDBJ whole genome shotgun (WGS) entry which is preliminary data.</text>
</comment>
<evidence type="ECO:0000313" key="1">
    <source>
        <dbReference type="EMBL" id="RDU99755.1"/>
    </source>
</evidence>
<dbReference type="Proteomes" id="UP000256838">
    <property type="component" value="Unassembled WGS sequence"/>
</dbReference>
<dbReference type="RefSeq" id="WP_115532423.1">
    <property type="nucleotide sequence ID" value="NZ_QRGA01000003.1"/>
</dbReference>
<sequence>MDSTTPRLRPEIADIAALRQLVRSINDRPGRVRVPDEHVEHVVRELAKYHGLALDGESKQ</sequence>
<accession>A0A3D8K4G2</accession>
<proteinExistence type="predicted"/>
<gene>
    <name evidence="1" type="ORF">DWV00_04880</name>
</gene>